<protein>
    <recommendedName>
        <fullName evidence="2">Immunoglobulin V-set domain-containing protein</fullName>
    </recommendedName>
</protein>
<dbReference type="InterPro" id="IPR013106">
    <property type="entry name" value="Ig_V-set"/>
</dbReference>
<proteinExistence type="predicted"/>
<dbReference type="Pfam" id="PF07686">
    <property type="entry name" value="V-set"/>
    <property type="match status" value="1"/>
</dbReference>
<evidence type="ECO:0000256" key="1">
    <source>
        <dbReference type="SAM" id="SignalP"/>
    </source>
</evidence>
<evidence type="ECO:0000313" key="3">
    <source>
        <dbReference type="EMBL" id="CAI9543467.1"/>
    </source>
</evidence>
<dbReference type="Gene3D" id="2.60.40.10">
    <property type="entry name" value="Immunoglobulins"/>
    <property type="match status" value="1"/>
</dbReference>
<keyword evidence="1" id="KW-0732">Signal</keyword>
<feature type="signal peptide" evidence="1">
    <location>
        <begin position="1"/>
        <end position="25"/>
    </location>
</feature>
<sequence>MNDFSFRLMVLLHLQIGILLDVCYAGVTNFTVPEGNNVTLQLDKEGQKRDITWVTAGGNHFATTKPNEDIVIRDTRYTGRLHALKDGSLFMIQLKMEDQGMYRANIRLVNGSTGGHNFNLFVTEPNPPNGASSRHSSQYNLSWMFLGWLIGGAAHTVIR</sequence>
<keyword evidence="4" id="KW-1185">Reference proteome</keyword>
<feature type="chain" id="PRO_5047121246" description="Immunoglobulin V-set domain-containing protein" evidence="1">
    <location>
        <begin position="26"/>
        <end position="159"/>
    </location>
</feature>
<evidence type="ECO:0000313" key="4">
    <source>
        <dbReference type="Proteomes" id="UP001162483"/>
    </source>
</evidence>
<gene>
    <name evidence="3" type="ORF">SPARVUS_LOCUS2284715</name>
</gene>
<dbReference type="InterPro" id="IPR013783">
    <property type="entry name" value="Ig-like_fold"/>
</dbReference>
<dbReference type="SUPFAM" id="SSF48726">
    <property type="entry name" value="Immunoglobulin"/>
    <property type="match status" value="1"/>
</dbReference>
<dbReference type="InterPro" id="IPR036179">
    <property type="entry name" value="Ig-like_dom_sf"/>
</dbReference>
<dbReference type="EMBL" id="CATNWA010002669">
    <property type="protein sequence ID" value="CAI9543467.1"/>
    <property type="molecule type" value="Genomic_DNA"/>
</dbReference>
<evidence type="ECO:0000259" key="2">
    <source>
        <dbReference type="Pfam" id="PF07686"/>
    </source>
</evidence>
<comment type="caution">
    <text evidence="3">The sequence shown here is derived from an EMBL/GenBank/DDBJ whole genome shotgun (WGS) entry which is preliminary data.</text>
</comment>
<dbReference type="Proteomes" id="UP001162483">
    <property type="component" value="Unassembled WGS sequence"/>
</dbReference>
<reference evidence="3" key="1">
    <citation type="submission" date="2023-05" db="EMBL/GenBank/DDBJ databases">
        <authorList>
            <person name="Stuckert A."/>
        </authorList>
    </citation>
    <scope>NUCLEOTIDE SEQUENCE</scope>
</reference>
<feature type="domain" description="Immunoglobulin V-set" evidence="2">
    <location>
        <begin position="30"/>
        <end position="122"/>
    </location>
</feature>
<name>A0ABN9B7B1_9NEOB</name>
<accession>A0ABN9B7B1</accession>
<organism evidence="3 4">
    <name type="scientific">Staurois parvus</name>
    <dbReference type="NCBI Taxonomy" id="386267"/>
    <lineage>
        <taxon>Eukaryota</taxon>
        <taxon>Metazoa</taxon>
        <taxon>Chordata</taxon>
        <taxon>Craniata</taxon>
        <taxon>Vertebrata</taxon>
        <taxon>Euteleostomi</taxon>
        <taxon>Amphibia</taxon>
        <taxon>Batrachia</taxon>
        <taxon>Anura</taxon>
        <taxon>Neobatrachia</taxon>
        <taxon>Ranoidea</taxon>
        <taxon>Ranidae</taxon>
        <taxon>Staurois</taxon>
    </lineage>
</organism>